<keyword evidence="5 6" id="KW-0804">Transcription</keyword>
<dbReference type="RefSeq" id="WP_266085733.1">
    <property type="nucleotide sequence ID" value="NZ_RKLV01000002.1"/>
</dbReference>
<dbReference type="Pfam" id="PF07650">
    <property type="entry name" value="KH_2"/>
    <property type="match status" value="1"/>
</dbReference>
<dbReference type="PANTHER" id="PTHR22648:SF0">
    <property type="entry name" value="TRANSCRIPTION TERMINATION_ANTITERMINATION PROTEIN NUSA"/>
    <property type="match status" value="1"/>
</dbReference>
<dbReference type="InterPro" id="IPR030842">
    <property type="entry name" value="TF_NusA_bacterial"/>
</dbReference>
<keyword evidence="10" id="KW-1185">Reference proteome</keyword>
<dbReference type="CDD" id="cd22531">
    <property type="entry name" value="KH-II_NusA_arch_rpt2"/>
    <property type="match status" value="1"/>
</dbReference>
<feature type="domain" description="K Homology" evidence="8">
    <location>
        <begin position="30"/>
        <end position="133"/>
    </location>
</feature>
<keyword evidence="2 6" id="KW-0963">Cytoplasm</keyword>
<dbReference type="EMBL" id="RKLV01000002">
    <property type="protein sequence ID" value="MCX2818086.1"/>
    <property type="molecule type" value="Genomic_DNA"/>
</dbReference>
<dbReference type="HAMAP" id="MF_00945_A">
    <property type="entry name" value="NusA_A"/>
    <property type="match status" value="1"/>
</dbReference>
<gene>
    <name evidence="6" type="primary">nusA</name>
    <name evidence="9" type="ORF">EGH25_01790</name>
</gene>
<comment type="caution">
    <text evidence="9">The sequence shown here is derived from an EMBL/GenBank/DDBJ whole genome shotgun (WGS) entry which is preliminary data.</text>
</comment>
<dbReference type="InterPro" id="IPR015946">
    <property type="entry name" value="KH_dom-like_a/b"/>
</dbReference>
<dbReference type="PANTHER" id="PTHR22648">
    <property type="entry name" value="TRANSCRIPTION TERMINATION FACTOR NUSA"/>
    <property type="match status" value="1"/>
</dbReference>
<keyword evidence="3 7" id="KW-0694">RNA-binding</keyword>
<dbReference type="Proteomes" id="UP001149411">
    <property type="component" value="Unassembled WGS sequence"/>
</dbReference>
<comment type="function">
    <text evidence="6">Participates in transcription termination.</text>
</comment>
<evidence type="ECO:0000313" key="9">
    <source>
        <dbReference type="EMBL" id="MCX2818086.1"/>
    </source>
</evidence>
<evidence type="ECO:0000256" key="3">
    <source>
        <dbReference type="ARBA" id="ARBA00022884"/>
    </source>
</evidence>
<dbReference type="InterPro" id="IPR004044">
    <property type="entry name" value="KH_dom_type_2"/>
</dbReference>
<name>A0A9Q4C4C0_9EURY</name>
<dbReference type="GO" id="GO:0005829">
    <property type="term" value="C:cytosol"/>
    <property type="evidence" value="ECO:0007669"/>
    <property type="project" value="TreeGrafter"/>
</dbReference>
<dbReference type="GO" id="GO:0006353">
    <property type="term" value="P:DNA-templated transcription termination"/>
    <property type="evidence" value="ECO:0007669"/>
    <property type="project" value="UniProtKB-UniRule"/>
</dbReference>
<dbReference type="SUPFAM" id="SSF54814">
    <property type="entry name" value="Prokaryotic type KH domain (KH-domain type II)"/>
    <property type="match status" value="2"/>
</dbReference>
<evidence type="ECO:0000259" key="8">
    <source>
        <dbReference type="SMART" id="SM00322"/>
    </source>
</evidence>
<evidence type="ECO:0000256" key="7">
    <source>
        <dbReference type="PROSITE-ProRule" id="PRU00117"/>
    </source>
</evidence>
<dbReference type="InterPro" id="IPR058582">
    <property type="entry name" value="KH_NusA_2nd"/>
</dbReference>
<evidence type="ECO:0000256" key="2">
    <source>
        <dbReference type="ARBA" id="ARBA00022490"/>
    </source>
</evidence>
<evidence type="ECO:0000256" key="4">
    <source>
        <dbReference type="ARBA" id="ARBA00023015"/>
    </source>
</evidence>
<evidence type="ECO:0000256" key="1">
    <source>
        <dbReference type="ARBA" id="ARBA00022472"/>
    </source>
</evidence>
<protein>
    <recommendedName>
        <fullName evidence="6">Probable transcription termination protein NusA</fullName>
    </recommendedName>
</protein>
<evidence type="ECO:0000256" key="5">
    <source>
        <dbReference type="ARBA" id="ARBA00023163"/>
    </source>
</evidence>
<reference evidence="9" key="1">
    <citation type="submission" date="2022-09" db="EMBL/GenBank/DDBJ databases">
        <title>Haloadaptaus new haloarchaeum isolated from saline soil.</title>
        <authorList>
            <person name="Duran-Viseras A."/>
            <person name="Sanchez-Porro C."/>
            <person name="Ventosa A."/>
        </authorList>
    </citation>
    <scope>NUCLEOTIDE SEQUENCE</scope>
    <source>
        <strain evidence="9">F3-133</strain>
    </source>
</reference>
<comment type="similarity">
    <text evidence="6">Belongs to the NusA family.</text>
</comment>
<dbReference type="AlphaFoldDB" id="A0A9Q4C4C0"/>
<dbReference type="NCBIfam" id="TIGR01952">
    <property type="entry name" value="nusA_arch"/>
    <property type="match status" value="1"/>
</dbReference>
<dbReference type="InterPro" id="IPR009019">
    <property type="entry name" value="KH_sf_prok-type"/>
</dbReference>
<dbReference type="SMART" id="SM00322">
    <property type="entry name" value="KH"/>
    <property type="match status" value="1"/>
</dbReference>
<dbReference type="GO" id="GO:0003723">
    <property type="term" value="F:RNA binding"/>
    <property type="evidence" value="ECO:0007669"/>
    <property type="project" value="UniProtKB-UniRule"/>
</dbReference>
<keyword evidence="1 6" id="KW-0806">Transcription termination</keyword>
<dbReference type="InterPro" id="IPR010212">
    <property type="entry name" value="NusA_arc"/>
</dbReference>
<dbReference type="PROSITE" id="PS50084">
    <property type="entry name" value="KH_TYPE_1"/>
    <property type="match status" value="1"/>
</dbReference>
<dbReference type="CDD" id="cd22530">
    <property type="entry name" value="KH-II_NusA_arch_rpt1"/>
    <property type="match status" value="1"/>
</dbReference>
<evidence type="ECO:0000256" key="6">
    <source>
        <dbReference type="HAMAP-Rule" id="MF_00945"/>
    </source>
</evidence>
<sequence length="140" mass="15663">MTLRLTEEEMRYMSLFERMTDAVVRDCIEHDDTVVFVVDSGEMGKAIGKGGANIDRVRRSIDREVEVVEFSDDEAEFVANAFQPAAIEEVEVVDENGGKVAYVDVDDTDKGLAIGKEGENIAKAKELARRHYEFDDIVLS</sequence>
<dbReference type="Pfam" id="PF26594">
    <property type="entry name" value="KH_NusA_2nd"/>
    <property type="match status" value="1"/>
</dbReference>
<dbReference type="FunFam" id="3.30.300.20:FF:000024">
    <property type="entry name" value="Probable transcription termination protein NusA"/>
    <property type="match status" value="1"/>
</dbReference>
<evidence type="ECO:0000313" key="10">
    <source>
        <dbReference type="Proteomes" id="UP001149411"/>
    </source>
</evidence>
<dbReference type="InterPro" id="IPR004087">
    <property type="entry name" value="KH_dom"/>
</dbReference>
<dbReference type="Gene3D" id="3.30.300.20">
    <property type="match status" value="2"/>
</dbReference>
<comment type="subcellular location">
    <subcellularLocation>
        <location evidence="6">Cytoplasm</location>
    </subcellularLocation>
</comment>
<organism evidence="9 10">
    <name type="scientific">Halorutilus salinus</name>
    <dbReference type="NCBI Taxonomy" id="2487751"/>
    <lineage>
        <taxon>Archaea</taxon>
        <taxon>Methanobacteriati</taxon>
        <taxon>Methanobacteriota</taxon>
        <taxon>Stenosarchaea group</taxon>
        <taxon>Halobacteria</taxon>
        <taxon>Halorutilales</taxon>
        <taxon>Halorutilaceae</taxon>
        <taxon>Halorutilus</taxon>
    </lineage>
</organism>
<keyword evidence="4 6" id="KW-0805">Transcription regulation</keyword>
<dbReference type="GO" id="GO:0031564">
    <property type="term" value="P:transcription antitermination"/>
    <property type="evidence" value="ECO:0007669"/>
    <property type="project" value="InterPro"/>
</dbReference>
<accession>A0A9Q4C4C0</accession>
<proteinExistence type="inferred from homology"/>